<name>I3CBR6_9GAMM</name>
<dbReference type="Pfam" id="PF14106">
    <property type="entry name" value="DUF4279"/>
    <property type="match status" value="1"/>
</dbReference>
<dbReference type="AlphaFoldDB" id="I3CBR6"/>
<accession>I3CBR6</accession>
<protein>
    <recommendedName>
        <fullName evidence="3">DUF4279 domain-containing protein</fullName>
    </recommendedName>
</protein>
<sequence>MDDDKNEIVIGLTITDFNELPSEITKILGVQPSKTWCKGDLISKSGIIRHKQNGWKLCSSLSKSQSFKEHEKDLLDKILLFKDKFKNLPSECNVEFSCYVDIYNEDIPELSLEKDTVKVLSEINASVDIDIYFLYEPEAE</sequence>
<dbReference type="EMBL" id="JH600070">
    <property type="protein sequence ID" value="EIJ41059.1"/>
    <property type="molecule type" value="Genomic_DNA"/>
</dbReference>
<reference evidence="1 2" key="1">
    <citation type="submission" date="2011-11" db="EMBL/GenBank/DDBJ databases">
        <title>Improved High-Quality Draft sequence of Beggiatoa alba B18lD.</title>
        <authorList>
            <consortium name="US DOE Joint Genome Institute"/>
            <person name="Lucas S."/>
            <person name="Han J."/>
            <person name="Lapidus A."/>
            <person name="Cheng J.-F."/>
            <person name="Goodwin L."/>
            <person name="Pitluck S."/>
            <person name="Peters L."/>
            <person name="Mikhailova N."/>
            <person name="Held B."/>
            <person name="Detter J.C."/>
            <person name="Han C."/>
            <person name="Tapia R."/>
            <person name="Land M."/>
            <person name="Hauser L."/>
            <person name="Kyrpides N."/>
            <person name="Ivanova N."/>
            <person name="Pagani I."/>
            <person name="Samuel K."/>
            <person name="Teske A."/>
            <person name="Mueller J."/>
            <person name="Woyke T."/>
        </authorList>
    </citation>
    <scope>NUCLEOTIDE SEQUENCE [LARGE SCALE GENOMIC DNA]</scope>
    <source>
        <strain evidence="1 2">B18LD</strain>
    </source>
</reference>
<dbReference type="HOGENOM" id="CLU_134602_0_0_6"/>
<evidence type="ECO:0000313" key="1">
    <source>
        <dbReference type="EMBL" id="EIJ41059.1"/>
    </source>
</evidence>
<gene>
    <name evidence="1" type="ORF">BegalDRAFT_0135</name>
</gene>
<dbReference type="InterPro" id="IPR025459">
    <property type="entry name" value="DUF4279"/>
</dbReference>
<dbReference type="OrthoDB" id="582680at2"/>
<evidence type="ECO:0008006" key="3">
    <source>
        <dbReference type="Google" id="ProtNLM"/>
    </source>
</evidence>
<dbReference type="Proteomes" id="UP000005744">
    <property type="component" value="Unassembled WGS sequence"/>
</dbReference>
<proteinExistence type="predicted"/>
<dbReference type="eggNOG" id="ENOG5032TQQ">
    <property type="taxonomic scope" value="Bacteria"/>
</dbReference>
<keyword evidence="2" id="KW-1185">Reference proteome</keyword>
<evidence type="ECO:0000313" key="2">
    <source>
        <dbReference type="Proteomes" id="UP000005744"/>
    </source>
</evidence>
<dbReference type="RefSeq" id="WP_002682645.1">
    <property type="nucleotide sequence ID" value="NZ_JH600070.1"/>
</dbReference>
<organism evidence="1 2">
    <name type="scientific">Beggiatoa alba B18LD</name>
    <dbReference type="NCBI Taxonomy" id="395493"/>
    <lineage>
        <taxon>Bacteria</taxon>
        <taxon>Pseudomonadati</taxon>
        <taxon>Pseudomonadota</taxon>
        <taxon>Gammaproteobacteria</taxon>
        <taxon>Thiotrichales</taxon>
        <taxon>Thiotrichaceae</taxon>
        <taxon>Beggiatoa</taxon>
    </lineage>
</organism>